<evidence type="ECO:0000313" key="2">
    <source>
        <dbReference type="Proteomes" id="UP000001551"/>
    </source>
</evidence>
<dbReference type="eggNOG" id="COG0433">
    <property type="taxonomic scope" value="Bacteria"/>
</dbReference>
<evidence type="ECO:0000313" key="1">
    <source>
        <dbReference type="EMBL" id="ADU27968.1"/>
    </source>
</evidence>
<dbReference type="Proteomes" id="UP000001551">
    <property type="component" value="Chromosome"/>
</dbReference>
<gene>
    <name evidence="1" type="ordered locus">Ethha_2474</name>
</gene>
<dbReference type="HOGENOM" id="CLU_420780_0_0_9"/>
<organism evidence="1 2">
    <name type="scientific">Ethanoligenens harbinense (strain DSM 18485 / JCM 12961 / CGMCC 1.5033 / YUAN-3)</name>
    <dbReference type="NCBI Taxonomy" id="663278"/>
    <lineage>
        <taxon>Bacteria</taxon>
        <taxon>Bacillati</taxon>
        <taxon>Bacillota</taxon>
        <taxon>Clostridia</taxon>
        <taxon>Eubacteriales</taxon>
        <taxon>Oscillospiraceae</taxon>
        <taxon>Ethanoligenens</taxon>
    </lineage>
</organism>
<keyword evidence="2" id="KW-1185">Reference proteome</keyword>
<evidence type="ECO:0008006" key="3">
    <source>
        <dbReference type="Google" id="ProtNLM"/>
    </source>
</evidence>
<accession>E6U5V1</accession>
<dbReference type="InterPro" id="IPR027417">
    <property type="entry name" value="P-loop_NTPase"/>
</dbReference>
<dbReference type="SUPFAM" id="SSF52540">
    <property type="entry name" value="P-loop containing nucleoside triphosphate hydrolases"/>
    <property type="match status" value="1"/>
</dbReference>
<dbReference type="InterPro" id="IPR051162">
    <property type="entry name" value="T4SS_component"/>
</dbReference>
<reference evidence="1 2" key="1">
    <citation type="submission" date="2010-12" db="EMBL/GenBank/DDBJ databases">
        <title>Complete sequence of Ethanoligenens harbinense YUAN-3.</title>
        <authorList>
            <person name="Lucas S."/>
            <person name="Copeland A."/>
            <person name="Lapidus A."/>
            <person name="Cheng J.-F."/>
            <person name="Bruce D."/>
            <person name="Goodwin L."/>
            <person name="Pitluck S."/>
            <person name="Chertkov O."/>
            <person name="Misra M."/>
            <person name="Detter J.C."/>
            <person name="Han C."/>
            <person name="Tapia R."/>
            <person name="Land M."/>
            <person name="Hauser L."/>
            <person name="Jeffries C."/>
            <person name="Kyrpides N."/>
            <person name="Ivanova N."/>
            <person name="Mikhailova N."/>
            <person name="Wang A."/>
            <person name="Mouttaki H."/>
            <person name="He Z."/>
            <person name="Zhou J."/>
            <person name="Hemme C.L."/>
            <person name="Woyke T."/>
        </authorList>
    </citation>
    <scope>NUCLEOTIDE SEQUENCE [LARGE SCALE GENOMIC DNA]</scope>
    <source>
        <strain evidence="2">DSM 18485 / JCM 12961 / CGMCC 1.5033 / YUAN-3</strain>
    </source>
</reference>
<dbReference type="AlphaFoldDB" id="E6U5V1"/>
<dbReference type="KEGG" id="eha:Ethha_2474"/>
<dbReference type="EMBL" id="CP002400">
    <property type="protein sequence ID" value="ADU27968.1"/>
    <property type="molecule type" value="Genomic_DNA"/>
</dbReference>
<protein>
    <recommendedName>
        <fullName evidence="3">TraG P-loop domain-containing protein</fullName>
    </recommendedName>
</protein>
<dbReference type="PANTHER" id="PTHR30121">
    <property type="entry name" value="UNCHARACTERIZED PROTEIN YJGR-RELATED"/>
    <property type="match status" value="1"/>
</dbReference>
<dbReference type="PANTHER" id="PTHR30121:SF6">
    <property type="entry name" value="SLR6007 PROTEIN"/>
    <property type="match status" value="1"/>
</dbReference>
<sequence>MDLQQTIRDNLRDKLHLFMPGSDTSNADQTEEDIRFIKQILPSGITQSKQYLKSGNCYMTVYLVNRFPTRMPALVFTEIFNKPGVTVTMDLEVAQKSQAMEELENSINELDTRVFVNRHSSENRNDSYDLNDLLELHKKLQLTSEDIAYISLRFWIYAKTVNELKAKVKSLADDLKTYGMYGFVPEYEILAEYRGMQIAANTIRQPIPILDTLKEQFPYYFQSFTDPHGWVWGETKTGGLVLLDTNRHTSQRKSSDIVFIGQKGAGKSTELKYHAQIQLALGNKVLAYDVEGEMLEYAVVNGGRVVKPADPSGYINFLELHQMFSKKIEEDISDAAADETSIIAENYTYEMSRLVKNFQQLFPELGDEHFDELRDMLMRTFLKFHITKTTPLIRLSHEDFPVMHDLYDTLYDALYETGTDGKLYYRASVSEHRRNVLERLLAKIKPYQRDGIYAPYFDHHSAFDISEEQLVVFDMSSLNGLEENISNAYIMHTMSLMWSEVYKNRIRNMGRRGEEIRECILIFDEAHKVLNTKNTEGLALCDDMTRRDRKYDAAIWLASQQPRDFAPSGYNENLDKIHNIFGLIQYKVLMQQDQSNFPILKELFPQFTDSEIESTALYEKGEKLISIGAGAKIRCALTLPDDYLAYFGGGR</sequence>
<name>E6U5V1_ETHHY</name>
<dbReference type="Gene3D" id="3.40.50.300">
    <property type="entry name" value="P-loop containing nucleotide triphosphate hydrolases"/>
    <property type="match status" value="2"/>
</dbReference>
<proteinExistence type="predicted"/>
<dbReference type="STRING" id="663278.Ethha_2474"/>